<feature type="transmembrane region" description="Helical" evidence="1">
    <location>
        <begin position="167"/>
        <end position="197"/>
    </location>
</feature>
<dbReference type="AlphaFoldDB" id="A0A2M8KTK3"/>
<proteinExistence type="predicted"/>
<feature type="transmembrane region" description="Helical" evidence="1">
    <location>
        <begin position="325"/>
        <end position="342"/>
    </location>
</feature>
<feature type="transmembrane region" description="Helical" evidence="1">
    <location>
        <begin position="301"/>
        <end position="319"/>
    </location>
</feature>
<keyword evidence="1" id="KW-1133">Transmembrane helix</keyword>
<gene>
    <name evidence="2" type="ORF">COU88_00555</name>
</gene>
<protein>
    <recommendedName>
        <fullName evidence="4">Glycosyltransferase RgtA/B/C/D-like domain-containing protein</fullName>
    </recommendedName>
</protein>
<dbReference type="Proteomes" id="UP000229554">
    <property type="component" value="Unassembled WGS sequence"/>
</dbReference>
<feature type="transmembrane region" description="Helical" evidence="1">
    <location>
        <begin position="203"/>
        <end position="222"/>
    </location>
</feature>
<keyword evidence="1" id="KW-0812">Transmembrane</keyword>
<evidence type="ECO:0000313" key="2">
    <source>
        <dbReference type="EMBL" id="PJE63245.1"/>
    </source>
</evidence>
<feature type="transmembrane region" description="Helical" evidence="1">
    <location>
        <begin position="111"/>
        <end position="129"/>
    </location>
</feature>
<feature type="transmembrane region" description="Helical" evidence="1">
    <location>
        <begin position="6"/>
        <end position="26"/>
    </location>
</feature>
<evidence type="ECO:0008006" key="4">
    <source>
        <dbReference type="Google" id="ProtNLM"/>
    </source>
</evidence>
<feature type="transmembrane region" description="Helical" evidence="1">
    <location>
        <begin position="267"/>
        <end position="289"/>
    </location>
</feature>
<keyword evidence="1" id="KW-0472">Membrane</keyword>
<feature type="transmembrane region" description="Helical" evidence="1">
    <location>
        <begin position="135"/>
        <end position="155"/>
    </location>
</feature>
<evidence type="ECO:0000313" key="3">
    <source>
        <dbReference type="Proteomes" id="UP000229554"/>
    </source>
</evidence>
<feature type="transmembrane region" description="Helical" evidence="1">
    <location>
        <begin position="349"/>
        <end position="366"/>
    </location>
</feature>
<sequence>MNKKILHVILLVGIVLNACIATIILFKQNIVYYPDVARDFLLLREIITVNPIMLIGERTGISGIYHGPLWLYLNVPAFILGRGNPVFMGWFWFSLYCVLVYIVYWVTKKMYTTTVGLLAAFLVSGMYAYHVPFMYNPHGALLMMPLFFYYFVAFVRKHTTKLAFLSFFFLGLIFQFEMAFAIPILFLSCIICLVTAIKVKNYKLIPFAFLGMLPGLSTFILFDITHGFLQSKGFLTFLFHAGSERPLLTYTGFLITRLNLALTDGLYDFTGGSIVLAVLVLLIIIWYFLKGKKQTNIYSALKVSCIFYVGFWLITLAYGGMMWPFYHWPIALMAIIVFTGIVTSNTNKYIWMAAIPFVIVVLMRQVQTAHDAYLFSDTSPNSWKLYRTIGENTLKQAGKENGYFVFNTDLVGYTVRYAMEYAAKKYNVEVHYNTKKKYTFLIALPVSDPSLDFNWWRKNMVRITKRPQNITKYPQAIRVYQYVLTNEEQNLAADSSLTNNLLFR</sequence>
<reference evidence="3" key="1">
    <citation type="submission" date="2017-09" db="EMBL/GenBank/DDBJ databases">
        <title>Depth-based differentiation of microbial function through sediment-hosted aquifers and enrichment of novel symbionts in the deep terrestrial subsurface.</title>
        <authorList>
            <person name="Probst A.J."/>
            <person name="Ladd B."/>
            <person name="Jarett J.K."/>
            <person name="Geller-Mcgrath D.E."/>
            <person name="Sieber C.M.K."/>
            <person name="Emerson J.B."/>
            <person name="Anantharaman K."/>
            <person name="Thomas B.C."/>
            <person name="Malmstrom R."/>
            <person name="Stieglmeier M."/>
            <person name="Klingl A."/>
            <person name="Woyke T."/>
            <person name="Ryan C.M."/>
            <person name="Banfield J.F."/>
        </authorList>
    </citation>
    <scope>NUCLEOTIDE SEQUENCE [LARGE SCALE GENOMIC DNA]</scope>
</reference>
<dbReference type="EMBL" id="PFED01000023">
    <property type="protein sequence ID" value="PJE63245.1"/>
    <property type="molecule type" value="Genomic_DNA"/>
</dbReference>
<name>A0A2M8KTK3_9BACT</name>
<accession>A0A2M8KTK3</accession>
<organism evidence="2 3">
    <name type="scientific">Candidatus Roizmanbacteria bacterium CG10_big_fil_rev_8_21_14_0_10_39_6</name>
    <dbReference type="NCBI Taxonomy" id="1974853"/>
    <lineage>
        <taxon>Bacteria</taxon>
        <taxon>Candidatus Roizmaniibacteriota</taxon>
    </lineage>
</organism>
<feature type="transmembrane region" description="Helical" evidence="1">
    <location>
        <begin position="86"/>
        <end position="104"/>
    </location>
</feature>
<evidence type="ECO:0000256" key="1">
    <source>
        <dbReference type="SAM" id="Phobius"/>
    </source>
</evidence>
<comment type="caution">
    <text evidence="2">The sequence shown here is derived from an EMBL/GenBank/DDBJ whole genome shotgun (WGS) entry which is preliminary data.</text>
</comment>